<dbReference type="Proteomes" id="UP000611708">
    <property type="component" value="Unassembled WGS sequence"/>
</dbReference>
<name>A0ABS0HSF1_9HYPH</name>
<dbReference type="Gene3D" id="3.40.190.10">
    <property type="entry name" value="Periplasmic binding protein-like II"/>
    <property type="match status" value="1"/>
</dbReference>
<dbReference type="EMBL" id="JADQDN010000003">
    <property type="protein sequence ID" value="MBF9196201.1"/>
    <property type="molecule type" value="Genomic_DNA"/>
</dbReference>
<keyword evidence="3" id="KW-1185">Reference proteome</keyword>
<accession>A0ABS0HSF1</accession>
<dbReference type="Pfam" id="PF04069">
    <property type="entry name" value="OpuAC"/>
    <property type="match status" value="1"/>
</dbReference>
<feature type="domain" description="ABC-type glycine betaine transport system substrate-binding" evidence="1">
    <location>
        <begin position="4"/>
        <end position="58"/>
    </location>
</feature>
<protein>
    <recommendedName>
        <fullName evidence="1">ABC-type glycine betaine transport system substrate-binding domain-containing protein</fullName>
    </recommendedName>
</protein>
<dbReference type="RefSeq" id="WP_196263568.1">
    <property type="nucleotide sequence ID" value="NZ_JADQDN010000003.1"/>
</dbReference>
<proteinExistence type="predicted"/>
<evidence type="ECO:0000313" key="2">
    <source>
        <dbReference type="EMBL" id="MBF9196201.1"/>
    </source>
</evidence>
<organism evidence="2 3">
    <name type="scientific">Microvirga terrestris</name>
    <dbReference type="NCBI Taxonomy" id="2791024"/>
    <lineage>
        <taxon>Bacteria</taxon>
        <taxon>Pseudomonadati</taxon>
        <taxon>Pseudomonadota</taxon>
        <taxon>Alphaproteobacteria</taxon>
        <taxon>Hyphomicrobiales</taxon>
        <taxon>Methylobacteriaceae</taxon>
        <taxon>Microvirga</taxon>
    </lineage>
</organism>
<reference evidence="2 3" key="1">
    <citation type="submission" date="2020-11" db="EMBL/GenBank/DDBJ databases">
        <authorList>
            <person name="Kim M.K."/>
        </authorList>
    </citation>
    <scope>NUCLEOTIDE SEQUENCE [LARGE SCALE GENOMIC DNA]</scope>
    <source>
        <strain evidence="2 3">BT290</strain>
    </source>
</reference>
<evidence type="ECO:0000313" key="3">
    <source>
        <dbReference type="Proteomes" id="UP000611708"/>
    </source>
</evidence>
<sequence length="65" mass="7246">MSAPPVVRTEALKRFPKISKALNRVFVSHSTAKLQALNAEIVVDERPARNVAERYLNQLHPRPGG</sequence>
<dbReference type="InterPro" id="IPR007210">
    <property type="entry name" value="ABC_Gly_betaine_transp_sub-bd"/>
</dbReference>
<comment type="caution">
    <text evidence="2">The sequence shown here is derived from an EMBL/GenBank/DDBJ whole genome shotgun (WGS) entry which is preliminary data.</text>
</comment>
<dbReference type="SUPFAM" id="SSF53850">
    <property type="entry name" value="Periplasmic binding protein-like II"/>
    <property type="match status" value="1"/>
</dbReference>
<evidence type="ECO:0000259" key="1">
    <source>
        <dbReference type="Pfam" id="PF04069"/>
    </source>
</evidence>
<gene>
    <name evidence="2" type="ORF">I2H36_09135</name>
</gene>